<proteinExistence type="predicted"/>
<sequence length="197" mass="22464">MFHQIQAVTELPSFPAFDIGSLHSIYEEGSTSDACNKNCNTAKPSITKAQLLLNKRYFINELLDVGTAACSAMICCQVNFGLHWLQTSVKSNKEKGGYNLVKWESITLNRIQGGLGLKNLSLQNSCLLQKWLWRFCTEDRALWRRFIAGKYGLFNQWTTKEVMGTFGYSVWKTIRRLWPHFRSNICISVGDGLKIVE</sequence>
<reference evidence="1 2" key="1">
    <citation type="submission" date="2020-09" db="EMBL/GenBank/DDBJ databases">
        <title>De no assembly of potato wild relative species, Solanum commersonii.</title>
        <authorList>
            <person name="Cho K."/>
        </authorList>
    </citation>
    <scope>NUCLEOTIDE SEQUENCE [LARGE SCALE GENOMIC DNA]</scope>
    <source>
        <strain evidence="1">LZ3.2</strain>
        <tissue evidence="1">Leaf</tissue>
    </source>
</reference>
<organism evidence="1 2">
    <name type="scientific">Solanum commersonii</name>
    <name type="common">Commerson's wild potato</name>
    <name type="synonym">Commerson's nightshade</name>
    <dbReference type="NCBI Taxonomy" id="4109"/>
    <lineage>
        <taxon>Eukaryota</taxon>
        <taxon>Viridiplantae</taxon>
        <taxon>Streptophyta</taxon>
        <taxon>Embryophyta</taxon>
        <taxon>Tracheophyta</taxon>
        <taxon>Spermatophyta</taxon>
        <taxon>Magnoliopsida</taxon>
        <taxon>eudicotyledons</taxon>
        <taxon>Gunneridae</taxon>
        <taxon>Pentapetalae</taxon>
        <taxon>asterids</taxon>
        <taxon>lamiids</taxon>
        <taxon>Solanales</taxon>
        <taxon>Solanaceae</taxon>
        <taxon>Solanoideae</taxon>
        <taxon>Solaneae</taxon>
        <taxon>Solanum</taxon>
    </lineage>
</organism>
<name>A0A9J5YD72_SOLCO</name>
<comment type="caution">
    <text evidence="1">The sequence shown here is derived from an EMBL/GenBank/DDBJ whole genome shotgun (WGS) entry which is preliminary data.</text>
</comment>
<evidence type="ECO:0000313" key="2">
    <source>
        <dbReference type="Proteomes" id="UP000824120"/>
    </source>
</evidence>
<dbReference type="Proteomes" id="UP000824120">
    <property type="component" value="Chromosome 7"/>
</dbReference>
<dbReference type="AlphaFoldDB" id="A0A9J5YD72"/>
<keyword evidence="2" id="KW-1185">Reference proteome</keyword>
<accession>A0A9J5YD72</accession>
<gene>
    <name evidence="1" type="ORF">H5410_038460</name>
</gene>
<dbReference type="OrthoDB" id="1243493at2759"/>
<protein>
    <submittedName>
        <fullName evidence="1">Uncharacterized protein</fullName>
    </submittedName>
</protein>
<dbReference type="EMBL" id="JACXVP010000007">
    <property type="protein sequence ID" value="KAG5597228.1"/>
    <property type="molecule type" value="Genomic_DNA"/>
</dbReference>
<evidence type="ECO:0000313" key="1">
    <source>
        <dbReference type="EMBL" id="KAG5597228.1"/>
    </source>
</evidence>